<evidence type="ECO:0000313" key="8">
    <source>
        <dbReference type="Proteomes" id="UP000642070"/>
    </source>
</evidence>
<dbReference type="InterPro" id="IPR027417">
    <property type="entry name" value="P-loop_NTPase"/>
</dbReference>
<dbReference type="GO" id="GO:0005524">
    <property type="term" value="F:ATP binding"/>
    <property type="evidence" value="ECO:0007669"/>
    <property type="project" value="UniProtKB-KW"/>
</dbReference>
<dbReference type="RefSeq" id="WP_190249692.1">
    <property type="nucleotide sequence ID" value="NZ_BMPI01000009.1"/>
</dbReference>
<dbReference type="InterPro" id="IPR003593">
    <property type="entry name" value="AAA+_ATPase"/>
</dbReference>
<dbReference type="CDD" id="cd03224">
    <property type="entry name" value="ABC_TM1139_LivF_branched"/>
    <property type="match status" value="1"/>
</dbReference>
<evidence type="ECO:0000259" key="6">
    <source>
        <dbReference type="PROSITE" id="PS50893"/>
    </source>
</evidence>
<keyword evidence="2" id="KW-0813">Transport</keyword>
<feature type="domain" description="ABC transporter" evidence="6">
    <location>
        <begin position="4"/>
        <end position="236"/>
    </location>
</feature>
<dbReference type="SMART" id="SM00382">
    <property type="entry name" value="AAA"/>
    <property type="match status" value="1"/>
</dbReference>
<dbReference type="Pfam" id="PF00005">
    <property type="entry name" value="ABC_tran"/>
    <property type="match status" value="1"/>
</dbReference>
<name>A0A917WQ46_9ACTN</name>
<keyword evidence="3" id="KW-0547">Nucleotide-binding</keyword>
<comment type="similarity">
    <text evidence="1">Belongs to the ABC transporter superfamily.</text>
</comment>
<evidence type="ECO:0000256" key="3">
    <source>
        <dbReference type="ARBA" id="ARBA00022741"/>
    </source>
</evidence>
<keyword evidence="4 7" id="KW-0067">ATP-binding</keyword>
<dbReference type="PANTHER" id="PTHR43820">
    <property type="entry name" value="HIGH-AFFINITY BRANCHED-CHAIN AMINO ACID TRANSPORT ATP-BINDING PROTEIN LIVF"/>
    <property type="match status" value="1"/>
</dbReference>
<keyword evidence="8" id="KW-1185">Reference proteome</keyword>
<sequence>MPLLEISDVVVRYGAVTAVQGFSGSVGDGDIVVVLGPNGAGKTSLLRSVAGLVPKAGGRVMFDGTDITRWRTHRISRAGIALVPEGRRIFSPLSVQDNLLIGAYARTSTQDKAKLLSDIYDRFPVLAERRNRQAGLLSGGEQQMLAFGRALMSSPKLMMMDEPSMGLAPVAVDIVMTTVQSIAASGIAVLMVEQNAAMAQELATKAIVMERGEITEVDTTGRIKSGVGSLSGFVDLDTSDTSDTPDEPVAR</sequence>
<accession>A0A917WQ46</accession>
<dbReference type="AlphaFoldDB" id="A0A917WQ46"/>
<organism evidence="7 8">
    <name type="scientific">Dactylosporangium sucinum</name>
    <dbReference type="NCBI Taxonomy" id="1424081"/>
    <lineage>
        <taxon>Bacteria</taxon>
        <taxon>Bacillati</taxon>
        <taxon>Actinomycetota</taxon>
        <taxon>Actinomycetes</taxon>
        <taxon>Micromonosporales</taxon>
        <taxon>Micromonosporaceae</taxon>
        <taxon>Dactylosporangium</taxon>
    </lineage>
</organism>
<evidence type="ECO:0000256" key="4">
    <source>
        <dbReference type="ARBA" id="ARBA00022840"/>
    </source>
</evidence>
<gene>
    <name evidence="7" type="ORF">GCM10007977_022270</name>
</gene>
<dbReference type="InterPro" id="IPR017871">
    <property type="entry name" value="ABC_transporter-like_CS"/>
</dbReference>
<evidence type="ECO:0000313" key="7">
    <source>
        <dbReference type="EMBL" id="GGM20705.1"/>
    </source>
</evidence>
<evidence type="ECO:0000256" key="1">
    <source>
        <dbReference type="ARBA" id="ARBA00005417"/>
    </source>
</evidence>
<evidence type="ECO:0000256" key="2">
    <source>
        <dbReference type="ARBA" id="ARBA00022448"/>
    </source>
</evidence>
<comment type="caution">
    <text evidence="7">The sequence shown here is derived from an EMBL/GenBank/DDBJ whole genome shotgun (WGS) entry which is preliminary data.</text>
</comment>
<dbReference type="GO" id="GO:0016887">
    <property type="term" value="F:ATP hydrolysis activity"/>
    <property type="evidence" value="ECO:0007669"/>
    <property type="project" value="InterPro"/>
</dbReference>
<dbReference type="GO" id="GO:0015807">
    <property type="term" value="P:L-amino acid transport"/>
    <property type="evidence" value="ECO:0007669"/>
    <property type="project" value="TreeGrafter"/>
</dbReference>
<dbReference type="InterPro" id="IPR003439">
    <property type="entry name" value="ABC_transporter-like_ATP-bd"/>
</dbReference>
<dbReference type="Proteomes" id="UP000642070">
    <property type="component" value="Unassembled WGS sequence"/>
</dbReference>
<protein>
    <submittedName>
        <fullName evidence="7">ABC transporter ATP-binding protein</fullName>
    </submittedName>
</protein>
<evidence type="ECO:0000256" key="5">
    <source>
        <dbReference type="ARBA" id="ARBA00022970"/>
    </source>
</evidence>
<dbReference type="GO" id="GO:0015658">
    <property type="term" value="F:branched-chain amino acid transmembrane transporter activity"/>
    <property type="evidence" value="ECO:0007669"/>
    <property type="project" value="TreeGrafter"/>
</dbReference>
<proteinExistence type="inferred from homology"/>
<reference evidence="7" key="2">
    <citation type="submission" date="2020-09" db="EMBL/GenBank/DDBJ databases">
        <authorList>
            <person name="Sun Q."/>
            <person name="Ohkuma M."/>
        </authorList>
    </citation>
    <scope>NUCLEOTIDE SEQUENCE</scope>
    <source>
        <strain evidence="7">JCM 19831</strain>
    </source>
</reference>
<dbReference type="PANTHER" id="PTHR43820:SF4">
    <property type="entry name" value="HIGH-AFFINITY BRANCHED-CHAIN AMINO ACID TRANSPORT ATP-BINDING PROTEIN LIVF"/>
    <property type="match status" value="1"/>
</dbReference>
<dbReference type="SUPFAM" id="SSF52540">
    <property type="entry name" value="P-loop containing nucleoside triphosphate hydrolases"/>
    <property type="match status" value="1"/>
</dbReference>
<dbReference type="PROSITE" id="PS00211">
    <property type="entry name" value="ABC_TRANSPORTER_1"/>
    <property type="match status" value="1"/>
</dbReference>
<keyword evidence="5" id="KW-0029">Amino-acid transport</keyword>
<dbReference type="PROSITE" id="PS50893">
    <property type="entry name" value="ABC_TRANSPORTER_2"/>
    <property type="match status" value="1"/>
</dbReference>
<reference evidence="7" key="1">
    <citation type="journal article" date="2014" name="Int. J. Syst. Evol. Microbiol.">
        <title>Complete genome sequence of Corynebacterium casei LMG S-19264T (=DSM 44701T), isolated from a smear-ripened cheese.</title>
        <authorList>
            <consortium name="US DOE Joint Genome Institute (JGI-PGF)"/>
            <person name="Walter F."/>
            <person name="Albersmeier A."/>
            <person name="Kalinowski J."/>
            <person name="Ruckert C."/>
        </authorList>
    </citation>
    <scope>NUCLEOTIDE SEQUENCE</scope>
    <source>
        <strain evidence="7">JCM 19831</strain>
    </source>
</reference>
<dbReference type="InterPro" id="IPR052156">
    <property type="entry name" value="BCAA_Transport_ATP-bd_LivF"/>
</dbReference>
<dbReference type="Gene3D" id="3.40.50.300">
    <property type="entry name" value="P-loop containing nucleotide triphosphate hydrolases"/>
    <property type="match status" value="1"/>
</dbReference>
<dbReference type="EMBL" id="BMPI01000009">
    <property type="protein sequence ID" value="GGM20705.1"/>
    <property type="molecule type" value="Genomic_DNA"/>
</dbReference>